<evidence type="ECO:0000256" key="7">
    <source>
        <dbReference type="ARBA" id="ARBA00022989"/>
    </source>
</evidence>
<comment type="caution">
    <text evidence="9">Lacks conserved residue(s) required for the propagation of feature annotation.</text>
</comment>
<evidence type="ECO:0000313" key="11">
    <source>
        <dbReference type="Proteomes" id="UP000218899"/>
    </source>
</evidence>
<comment type="similarity">
    <text evidence="3 9">Belongs to the CobD/CbiB family.</text>
</comment>
<keyword evidence="11" id="KW-1185">Reference proteome</keyword>
<evidence type="ECO:0000256" key="9">
    <source>
        <dbReference type="HAMAP-Rule" id="MF_00024"/>
    </source>
</evidence>
<dbReference type="InterPro" id="IPR004485">
    <property type="entry name" value="Cobalamin_biosynth_CobD/CbiB"/>
</dbReference>
<dbReference type="AlphaFoldDB" id="A0A1B4VDC5"/>
<dbReference type="EMBL" id="AP014936">
    <property type="protein sequence ID" value="BAU47717.1"/>
    <property type="molecule type" value="Genomic_DNA"/>
</dbReference>
<comment type="subcellular location">
    <subcellularLocation>
        <location evidence="1 9">Cell membrane</location>
        <topology evidence="1 9">Multi-pass membrane protein</topology>
    </subcellularLocation>
</comment>
<dbReference type="HAMAP" id="MF_00024">
    <property type="entry name" value="CobD_CbiB"/>
    <property type="match status" value="1"/>
</dbReference>
<accession>A0A1B4VDC5</accession>
<comment type="pathway">
    <text evidence="2 9">Cofactor biosynthesis; adenosylcobalamin biosynthesis.</text>
</comment>
<evidence type="ECO:0000313" key="10">
    <source>
        <dbReference type="EMBL" id="BAU47717.1"/>
    </source>
</evidence>
<evidence type="ECO:0000256" key="4">
    <source>
        <dbReference type="ARBA" id="ARBA00022475"/>
    </source>
</evidence>
<evidence type="ECO:0000256" key="6">
    <source>
        <dbReference type="ARBA" id="ARBA00022692"/>
    </source>
</evidence>
<evidence type="ECO:0000256" key="2">
    <source>
        <dbReference type="ARBA" id="ARBA00004953"/>
    </source>
</evidence>
<keyword evidence="5 9" id="KW-0169">Cobalamin biosynthesis</keyword>
<dbReference type="Pfam" id="PF03186">
    <property type="entry name" value="CobD_Cbib"/>
    <property type="match status" value="1"/>
</dbReference>
<dbReference type="PANTHER" id="PTHR34308">
    <property type="entry name" value="COBALAMIN BIOSYNTHESIS PROTEIN CBIB"/>
    <property type="match status" value="1"/>
</dbReference>
<reference evidence="10 11" key="1">
    <citation type="submission" date="2015-08" db="EMBL/GenBank/DDBJ databases">
        <title>Complete genome sequence of Sulfurifustis variabilis.</title>
        <authorList>
            <person name="Miura A."/>
            <person name="Kojima H."/>
            <person name="Fukui M."/>
        </authorList>
    </citation>
    <scope>NUCLEOTIDE SEQUENCE [LARGE SCALE GENOMIC DNA]</scope>
    <source>
        <strain evidence="11">skN76</strain>
    </source>
</reference>
<feature type="transmembrane region" description="Helical" evidence="9">
    <location>
        <begin position="50"/>
        <end position="71"/>
    </location>
</feature>
<evidence type="ECO:0000256" key="3">
    <source>
        <dbReference type="ARBA" id="ARBA00006263"/>
    </source>
</evidence>
<dbReference type="OrthoDB" id="9811967at2"/>
<evidence type="ECO:0000256" key="5">
    <source>
        <dbReference type="ARBA" id="ARBA00022573"/>
    </source>
</evidence>
<dbReference type="PANTHER" id="PTHR34308:SF1">
    <property type="entry name" value="COBALAMIN BIOSYNTHESIS PROTEIN CBIB"/>
    <property type="match status" value="1"/>
</dbReference>
<keyword evidence="8 9" id="KW-0472">Membrane</keyword>
<feature type="transmembrane region" description="Helical" evidence="9">
    <location>
        <begin position="155"/>
        <end position="175"/>
    </location>
</feature>
<dbReference type="GO" id="GO:0009236">
    <property type="term" value="P:cobalamin biosynthetic process"/>
    <property type="evidence" value="ECO:0007669"/>
    <property type="project" value="UniProtKB-UniRule"/>
</dbReference>
<dbReference type="GO" id="GO:0015420">
    <property type="term" value="F:ABC-type vitamin B12 transporter activity"/>
    <property type="evidence" value="ECO:0007669"/>
    <property type="project" value="UniProtKB-UniRule"/>
</dbReference>
<evidence type="ECO:0000256" key="1">
    <source>
        <dbReference type="ARBA" id="ARBA00004651"/>
    </source>
</evidence>
<dbReference type="UniPathway" id="UPA00148"/>
<keyword evidence="6 9" id="KW-0812">Transmembrane</keyword>
<dbReference type="Proteomes" id="UP000218899">
    <property type="component" value="Chromosome"/>
</dbReference>
<organism evidence="10 11">
    <name type="scientific">Sulfurifustis variabilis</name>
    <dbReference type="NCBI Taxonomy" id="1675686"/>
    <lineage>
        <taxon>Bacteria</taxon>
        <taxon>Pseudomonadati</taxon>
        <taxon>Pseudomonadota</taxon>
        <taxon>Gammaproteobacteria</taxon>
        <taxon>Acidiferrobacterales</taxon>
        <taxon>Acidiferrobacteraceae</taxon>
        <taxon>Sulfurifustis</taxon>
    </lineage>
</organism>
<dbReference type="KEGG" id="sva:SVA_1142"/>
<dbReference type="GO" id="GO:0048472">
    <property type="term" value="F:threonine-phosphate decarboxylase activity"/>
    <property type="evidence" value="ECO:0007669"/>
    <property type="project" value="InterPro"/>
</dbReference>
<proteinExistence type="inferred from homology"/>
<feature type="transmembrane region" description="Helical" evidence="9">
    <location>
        <begin position="78"/>
        <end position="97"/>
    </location>
</feature>
<sequence length="310" mass="34269">MGEILISILLAVALDRFLPDRHGFKPFAWYRDWAESIEQRFNGGSRLHGVGAVLLATVPILLGVLLARYILGQLSGVLRLAFDIFVLYLCLDLFRLGHVARSVSEALEAGELREADNQYKELTGKSAPDLTEVSIAHATVEAVLKQGSSLVISPIFWFILLGPVGAVLQRLASILDMLWGHRYERFVEFGWAAARLDDVMQWVPARITALSYGIMGSFEDALRCWRRQMGVWSDINSGPLLASGFGAMHMQNCEAVSEVGEYEERAATLSVIPDASHIRGVVALVWRVLLFWLVVGILMTGAHLFGLFAG</sequence>
<dbReference type="RefSeq" id="WP_096459986.1">
    <property type="nucleotide sequence ID" value="NZ_AP014936.1"/>
</dbReference>
<protein>
    <recommendedName>
        <fullName evidence="9">Cobalamin biosynthesis protein CobD</fullName>
    </recommendedName>
</protein>
<keyword evidence="7 9" id="KW-1133">Transmembrane helix</keyword>
<gene>
    <name evidence="9" type="primary">cobD</name>
    <name evidence="10" type="ORF">SVA_1142</name>
</gene>
<dbReference type="GO" id="GO:0005886">
    <property type="term" value="C:plasma membrane"/>
    <property type="evidence" value="ECO:0007669"/>
    <property type="project" value="UniProtKB-SubCell"/>
</dbReference>
<keyword evidence="4 9" id="KW-1003">Cell membrane</keyword>
<comment type="function">
    <text evidence="9">Converts cobyric acid to cobinamide by the addition of aminopropanol on the F carboxylic group.</text>
</comment>
<feature type="transmembrane region" description="Helical" evidence="9">
    <location>
        <begin position="288"/>
        <end position="309"/>
    </location>
</feature>
<evidence type="ECO:0000256" key="8">
    <source>
        <dbReference type="ARBA" id="ARBA00023136"/>
    </source>
</evidence>
<name>A0A1B4VDC5_9GAMM</name>